<dbReference type="EMBL" id="AJIL01000986">
    <property type="protein sequence ID" value="KNE88745.1"/>
    <property type="molecule type" value="Genomic_DNA"/>
</dbReference>
<name>A0A0L0UP52_9BASI</name>
<dbReference type="PANTHER" id="PTHR31912">
    <property type="entry name" value="IP13529P"/>
    <property type="match status" value="1"/>
</dbReference>
<protein>
    <submittedName>
        <fullName evidence="1">Uncharacterized protein</fullName>
    </submittedName>
</protein>
<accession>A0A0L0UP52</accession>
<evidence type="ECO:0000313" key="2">
    <source>
        <dbReference type="Proteomes" id="UP000054564"/>
    </source>
</evidence>
<organism evidence="1 2">
    <name type="scientific">Puccinia striiformis f. sp. tritici PST-78</name>
    <dbReference type="NCBI Taxonomy" id="1165861"/>
    <lineage>
        <taxon>Eukaryota</taxon>
        <taxon>Fungi</taxon>
        <taxon>Dikarya</taxon>
        <taxon>Basidiomycota</taxon>
        <taxon>Pucciniomycotina</taxon>
        <taxon>Pucciniomycetes</taxon>
        <taxon>Pucciniales</taxon>
        <taxon>Pucciniaceae</taxon>
        <taxon>Puccinia</taxon>
    </lineage>
</organism>
<dbReference type="STRING" id="1165861.A0A0L0UP52"/>
<dbReference type="AlphaFoldDB" id="A0A0L0UP52"/>
<keyword evidence="2" id="KW-1185">Reference proteome</keyword>
<proteinExistence type="predicted"/>
<dbReference type="OrthoDB" id="2504637at2759"/>
<evidence type="ECO:0000313" key="1">
    <source>
        <dbReference type="EMBL" id="KNE88745.1"/>
    </source>
</evidence>
<sequence length="274" mass="30945">MVEKGNKHYYIFEPITLKVQEQDIAMPIYILKYQNELHAKCIFPKIKDFPNTVLSSRESQIQVIIPQNIDYSSNELFVIPVKRFDLICSEMKMGDGTPFLNKIGSHIVEVSNDGQHNSITLPNPWREKAKGKIICHAHITLYADDTSVLACMEYNIHFISTSNVAGPLELAESIVNQLNELATEGSFAYDCTLQKEKVLFMTVPPCFLADSPMAAEITNTPIPGNCNNPCRICKLKAVEASDRRGIIYIQKFFGIPDLPDPRMWSDTVSRTRNS</sequence>
<dbReference type="Proteomes" id="UP000054564">
    <property type="component" value="Unassembled WGS sequence"/>
</dbReference>
<reference evidence="2" key="1">
    <citation type="submission" date="2014-03" db="EMBL/GenBank/DDBJ databases">
        <title>The Genome Sequence of Puccinia striiformis f. sp. tritici PST-78.</title>
        <authorList>
            <consortium name="The Broad Institute Genome Sequencing Platform"/>
            <person name="Cuomo C."/>
            <person name="Hulbert S."/>
            <person name="Chen X."/>
            <person name="Walker B."/>
            <person name="Young S.K."/>
            <person name="Zeng Q."/>
            <person name="Gargeya S."/>
            <person name="Fitzgerald M."/>
            <person name="Haas B."/>
            <person name="Abouelleil A."/>
            <person name="Alvarado L."/>
            <person name="Arachchi H.M."/>
            <person name="Berlin A.M."/>
            <person name="Chapman S.B."/>
            <person name="Goldberg J."/>
            <person name="Griggs A."/>
            <person name="Gujja S."/>
            <person name="Hansen M."/>
            <person name="Howarth C."/>
            <person name="Imamovic A."/>
            <person name="Larimer J."/>
            <person name="McCowan C."/>
            <person name="Montmayeur A."/>
            <person name="Murphy C."/>
            <person name="Neiman D."/>
            <person name="Pearson M."/>
            <person name="Priest M."/>
            <person name="Roberts A."/>
            <person name="Saif S."/>
            <person name="Shea T."/>
            <person name="Sisk P."/>
            <person name="Sykes S."/>
            <person name="Wortman J."/>
            <person name="Nusbaum C."/>
            <person name="Birren B."/>
        </authorList>
    </citation>
    <scope>NUCLEOTIDE SEQUENCE [LARGE SCALE GENOMIC DNA]</scope>
    <source>
        <strain evidence="2">race PST-78</strain>
    </source>
</reference>
<dbReference type="PANTHER" id="PTHR31912:SF34">
    <property type="entry name" value="NOTOCHORD-RELATED PROTEIN"/>
    <property type="match status" value="1"/>
</dbReference>
<gene>
    <name evidence="1" type="ORF">PSTG_17838</name>
</gene>
<comment type="caution">
    <text evidence="1">The sequence shown here is derived from an EMBL/GenBank/DDBJ whole genome shotgun (WGS) entry which is preliminary data.</text>
</comment>